<name>A0ABW0GI86_9MICO</name>
<dbReference type="SUPFAM" id="SSF51905">
    <property type="entry name" value="FAD/NAD(P)-binding domain"/>
    <property type="match status" value="1"/>
</dbReference>
<dbReference type="EMBL" id="JBHSLD010000001">
    <property type="protein sequence ID" value="MFC5379397.1"/>
    <property type="molecule type" value="Genomic_DNA"/>
</dbReference>
<evidence type="ECO:0000259" key="2">
    <source>
        <dbReference type="Pfam" id="PF01266"/>
    </source>
</evidence>
<dbReference type="InterPro" id="IPR036188">
    <property type="entry name" value="FAD/NAD-bd_sf"/>
</dbReference>
<comment type="caution">
    <text evidence="3">The sequence shown here is derived from an EMBL/GenBank/DDBJ whole genome shotgun (WGS) entry which is preliminary data.</text>
</comment>
<proteinExistence type="predicted"/>
<dbReference type="EC" id="1.-.-.-" evidence="3"/>
<keyword evidence="1 3" id="KW-0560">Oxidoreductase</keyword>
<sequence>MSGAGAPLPRSADVVVVGGGAVGTSVAFHLAEAGVNVLLLERDGLASGSSGKPVGGVRAQFSEPANVALAARSLRAYADFPRRPGADIGLRQVGYLFLLPTDAHVAAFAAGLPAQHAHGVPSRLVDLDEAVRLNPYVDPTGYTAAAWSPTDGWALPGAVVRGYADAAVRLGARVRTGVAVTGTDVRGGVVMAVRTPAGDVRTSTVVCCAGAWSRSLGDTVGVDLPVTPLRRQIAFSAPLPRPEPDLPFTIDQGSTFYVHGAGDGLLLGLADPEQAPGFGRDYDPSWLPTLRAAARRCVPALADVPLVDGWAGLYEMTPDRNALIGEATGVSRFLYACGFSGHGFLQAPAVGEAVRDLVLHREPVVDVRVFHAERFAGEAALTEAAIV</sequence>
<evidence type="ECO:0000256" key="1">
    <source>
        <dbReference type="ARBA" id="ARBA00023002"/>
    </source>
</evidence>
<dbReference type="PANTHER" id="PTHR13847">
    <property type="entry name" value="SARCOSINE DEHYDROGENASE-RELATED"/>
    <property type="match status" value="1"/>
</dbReference>
<dbReference type="PANTHER" id="PTHR13847:SF287">
    <property type="entry name" value="FAD-DEPENDENT OXIDOREDUCTASE DOMAIN-CONTAINING PROTEIN 1"/>
    <property type="match status" value="1"/>
</dbReference>
<reference evidence="4" key="1">
    <citation type="journal article" date="2019" name="Int. J. Syst. Evol. Microbiol.">
        <title>The Global Catalogue of Microorganisms (GCM) 10K type strain sequencing project: providing services to taxonomists for standard genome sequencing and annotation.</title>
        <authorList>
            <consortium name="The Broad Institute Genomics Platform"/>
            <consortium name="The Broad Institute Genome Sequencing Center for Infectious Disease"/>
            <person name="Wu L."/>
            <person name="Ma J."/>
        </authorList>
    </citation>
    <scope>NUCLEOTIDE SEQUENCE [LARGE SCALE GENOMIC DNA]</scope>
    <source>
        <strain evidence="4">CCUG 43114</strain>
    </source>
</reference>
<gene>
    <name evidence="3" type="ORF">ACFPJ6_01205</name>
</gene>
<dbReference type="Proteomes" id="UP001596122">
    <property type="component" value="Unassembled WGS sequence"/>
</dbReference>
<dbReference type="Gene3D" id="3.30.9.10">
    <property type="entry name" value="D-Amino Acid Oxidase, subunit A, domain 2"/>
    <property type="match status" value="1"/>
</dbReference>
<dbReference type="InterPro" id="IPR006076">
    <property type="entry name" value="FAD-dep_OxRdtase"/>
</dbReference>
<keyword evidence="4" id="KW-1185">Reference proteome</keyword>
<protein>
    <submittedName>
        <fullName evidence="3">NAD(P)/FAD-dependent oxidoreductase</fullName>
        <ecNumber evidence="3">1.-.-.-</ecNumber>
    </submittedName>
</protein>
<dbReference type="Pfam" id="PF01266">
    <property type="entry name" value="DAO"/>
    <property type="match status" value="1"/>
</dbReference>
<evidence type="ECO:0000313" key="4">
    <source>
        <dbReference type="Proteomes" id="UP001596122"/>
    </source>
</evidence>
<dbReference type="Gene3D" id="3.50.50.60">
    <property type="entry name" value="FAD/NAD(P)-binding domain"/>
    <property type="match status" value="1"/>
</dbReference>
<accession>A0ABW0GI86</accession>
<dbReference type="RefSeq" id="WP_340266452.1">
    <property type="nucleotide sequence ID" value="NZ_JBBEOG010000001.1"/>
</dbReference>
<feature type="domain" description="FAD dependent oxidoreductase" evidence="2">
    <location>
        <begin position="13"/>
        <end position="357"/>
    </location>
</feature>
<dbReference type="SUPFAM" id="SSF54373">
    <property type="entry name" value="FAD-linked reductases, C-terminal domain"/>
    <property type="match status" value="1"/>
</dbReference>
<evidence type="ECO:0000313" key="3">
    <source>
        <dbReference type="EMBL" id="MFC5379397.1"/>
    </source>
</evidence>
<dbReference type="GO" id="GO:0016491">
    <property type="term" value="F:oxidoreductase activity"/>
    <property type="evidence" value="ECO:0007669"/>
    <property type="project" value="UniProtKB-KW"/>
</dbReference>
<organism evidence="3 4">
    <name type="scientific">Aquipuribacter nitratireducens</name>
    <dbReference type="NCBI Taxonomy" id="650104"/>
    <lineage>
        <taxon>Bacteria</taxon>
        <taxon>Bacillati</taxon>
        <taxon>Actinomycetota</taxon>
        <taxon>Actinomycetes</taxon>
        <taxon>Micrococcales</taxon>
        <taxon>Intrasporangiaceae</taxon>
        <taxon>Aquipuribacter</taxon>
    </lineage>
</organism>